<keyword evidence="3 6" id="KW-1133">Transmembrane helix</keyword>
<dbReference type="InterPro" id="IPR036259">
    <property type="entry name" value="MFS_trans_sf"/>
</dbReference>
<evidence type="ECO:0000259" key="7">
    <source>
        <dbReference type="PROSITE" id="PS50850"/>
    </source>
</evidence>
<dbReference type="AlphaFoldDB" id="A0A401NI82"/>
<keyword evidence="9" id="KW-1185">Reference proteome</keyword>
<dbReference type="STRING" id="75743.A0A401NI82"/>
<protein>
    <recommendedName>
        <fullName evidence="7">Major facilitator superfamily (MFS) profile domain-containing protein</fullName>
    </recommendedName>
</protein>
<dbReference type="EMBL" id="BFAA01004980">
    <property type="protein sequence ID" value="GCB60574.1"/>
    <property type="molecule type" value="Genomic_DNA"/>
</dbReference>
<dbReference type="SUPFAM" id="SSF103473">
    <property type="entry name" value="MFS general substrate transporter"/>
    <property type="match status" value="1"/>
</dbReference>
<evidence type="ECO:0000256" key="4">
    <source>
        <dbReference type="ARBA" id="ARBA00023136"/>
    </source>
</evidence>
<sequence length="211" mass="22625">MAGPEKDSRSGFVILVIHINMALYSTCFWIQSGVMPYLSKRLGMDTVMFGYLQTTFAIIQLLGGPLFGRFGDLFGGRAALSLAYLSSAFTFLLMGLSTTVPLLFLSRLPSVFMHGMQAAQMVVTDLSSESDRAGALGKLGVSYGVGMIVGSTTGGLLISRLGIPADVPTCTQMMALRREAVEGKKGTTVTQLQTGKDGRPITATRQDHTYH</sequence>
<comment type="caution">
    <text evidence="8">The sequence shown here is derived from an EMBL/GenBank/DDBJ whole genome shotgun (WGS) entry which is preliminary data.</text>
</comment>
<evidence type="ECO:0000256" key="3">
    <source>
        <dbReference type="ARBA" id="ARBA00022989"/>
    </source>
</evidence>
<evidence type="ECO:0000256" key="6">
    <source>
        <dbReference type="SAM" id="Phobius"/>
    </source>
</evidence>
<feature type="transmembrane region" description="Helical" evidence="6">
    <location>
        <begin position="12"/>
        <end position="30"/>
    </location>
</feature>
<dbReference type="OMA" id="ILVIHIN"/>
<evidence type="ECO:0000313" key="9">
    <source>
        <dbReference type="Proteomes" id="UP000288216"/>
    </source>
</evidence>
<proteinExistence type="predicted"/>
<dbReference type="Pfam" id="PF07690">
    <property type="entry name" value="MFS_1"/>
    <property type="match status" value="1"/>
</dbReference>
<dbReference type="GO" id="GO:0022857">
    <property type="term" value="F:transmembrane transporter activity"/>
    <property type="evidence" value="ECO:0007669"/>
    <property type="project" value="InterPro"/>
</dbReference>
<comment type="subcellular location">
    <subcellularLocation>
        <location evidence="1">Membrane</location>
        <topology evidence="1">Multi-pass membrane protein</topology>
    </subcellularLocation>
</comment>
<dbReference type="Proteomes" id="UP000288216">
    <property type="component" value="Unassembled WGS sequence"/>
</dbReference>
<evidence type="ECO:0000256" key="5">
    <source>
        <dbReference type="SAM" id="MobiDB-lite"/>
    </source>
</evidence>
<feature type="domain" description="Major facilitator superfamily (MFS) profile" evidence="7">
    <location>
        <begin position="13"/>
        <end position="211"/>
    </location>
</feature>
<feature type="transmembrane region" description="Helical" evidence="6">
    <location>
        <begin position="42"/>
        <end position="62"/>
    </location>
</feature>
<dbReference type="PROSITE" id="PS50850">
    <property type="entry name" value="MFS"/>
    <property type="match status" value="1"/>
</dbReference>
<dbReference type="GO" id="GO:0016020">
    <property type="term" value="C:membrane"/>
    <property type="evidence" value="ECO:0007669"/>
    <property type="project" value="UniProtKB-SubCell"/>
</dbReference>
<feature type="transmembrane region" description="Helical" evidence="6">
    <location>
        <begin position="82"/>
        <end position="105"/>
    </location>
</feature>
<keyword evidence="2 6" id="KW-0812">Transmembrane</keyword>
<dbReference type="PANTHER" id="PTHR24002">
    <property type="entry name" value="SOLUTE CARRIER FAMILY 22 MEMBER 18"/>
    <property type="match status" value="1"/>
</dbReference>
<dbReference type="InterPro" id="IPR001958">
    <property type="entry name" value="Tet-R_TetA/multi-R_MdtG-like"/>
</dbReference>
<dbReference type="InterPro" id="IPR020846">
    <property type="entry name" value="MFS_dom"/>
</dbReference>
<evidence type="ECO:0000313" key="8">
    <source>
        <dbReference type="EMBL" id="GCB60574.1"/>
    </source>
</evidence>
<dbReference type="OrthoDB" id="440553at2759"/>
<accession>A0A401NI82</accession>
<organism evidence="8 9">
    <name type="scientific">Scyliorhinus torazame</name>
    <name type="common">Cloudy catshark</name>
    <name type="synonym">Catulus torazame</name>
    <dbReference type="NCBI Taxonomy" id="75743"/>
    <lineage>
        <taxon>Eukaryota</taxon>
        <taxon>Metazoa</taxon>
        <taxon>Chordata</taxon>
        <taxon>Craniata</taxon>
        <taxon>Vertebrata</taxon>
        <taxon>Chondrichthyes</taxon>
        <taxon>Elasmobranchii</taxon>
        <taxon>Galeomorphii</taxon>
        <taxon>Galeoidea</taxon>
        <taxon>Carcharhiniformes</taxon>
        <taxon>Scyliorhinidae</taxon>
        <taxon>Scyliorhinus</taxon>
    </lineage>
</organism>
<keyword evidence="4 6" id="KW-0472">Membrane</keyword>
<feature type="region of interest" description="Disordered" evidence="5">
    <location>
        <begin position="185"/>
        <end position="211"/>
    </location>
</feature>
<dbReference type="PRINTS" id="PR01035">
    <property type="entry name" value="TCRTETA"/>
</dbReference>
<reference evidence="8 9" key="1">
    <citation type="journal article" date="2018" name="Nat. Ecol. Evol.">
        <title>Shark genomes provide insights into elasmobranch evolution and the origin of vertebrates.</title>
        <authorList>
            <person name="Hara Y"/>
            <person name="Yamaguchi K"/>
            <person name="Onimaru K"/>
            <person name="Kadota M"/>
            <person name="Koyanagi M"/>
            <person name="Keeley SD"/>
            <person name="Tatsumi K"/>
            <person name="Tanaka K"/>
            <person name="Motone F"/>
            <person name="Kageyama Y"/>
            <person name="Nozu R"/>
            <person name="Adachi N"/>
            <person name="Nishimura O"/>
            <person name="Nakagawa R"/>
            <person name="Tanegashima C"/>
            <person name="Kiyatake I"/>
            <person name="Matsumoto R"/>
            <person name="Murakumo K"/>
            <person name="Nishida K"/>
            <person name="Terakita A"/>
            <person name="Kuratani S"/>
            <person name="Sato K"/>
            <person name="Hyodo S Kuraku.S."/>
        </authorList>
    </citation>
    <scope>NUCLEOTIDE SEQUENCE [LARGE SCALE GENOMIC DNA]</scope>
</reference>
<dbReference type="GO" id="GO:0005635">
    <property type="term" value="C:nuclear envelope"/>
    <property type="evidence" value="ECO:0007669"/>
    <property type="project" value="TreeGrafter"/>
</dbReference>
<name>A0A401NI82_SCYTO</name>
<dbReference type="PANTHER" id="PTHR24002:SF3">
    <property type="entry name" value="SOLUTE CARRIER FAMILY 22 MEMBER 18"/>
    <property type="match status" value="1"/>
</dbReference>
<gene>
    <name evidence="8" type="ORF">scyTo_0011158</name>
</gene>
<dbReference type="Gene3D" id="1.20.1250.20">
    <property type="entry name" value="MFS general substrate transporter like domains"/>
    <property type="match status" value="1"/>
</dbReference>
<evidence type="ECO:0000256" key="2">
    <source>
        <dbReference type="ARBA" id="ARBA00022692"/>
    </source>
</evidence>
<dbReference type="InterPro" id="IPR011701">
    <property type="entry name" value="MFS"/>
</dbReference>
<evidence type="ECO:0000256" key="1">
    <source>
        <dbReference type="ARBA" id="ARBA00004141"/>
    </source>
</evidence>